<reference evidence="1 2" key="1">
    <citation type="submission" date="2019-01" db="EMBL/GenBank/DDBJ databases">
        <title>Genome sequencing of the rare red list fungi Fomitopsis rosea.</title>
        <authorList>
            <person name="Buettner E."/>
            <person name="Kellner H."/>
        </authorList>
    </citation>
    <scope>NUCLEOTIDE SEQUENCE [LARGE SCALE GENOMIC DNA]</scope>
    <source>
        <strain evidence="1 2">DSM 105464</strain>
    </source>
</reference>
<proteinExistence type="predicted"/>
<organism evidence="1 2">
    <name type="scientific">Rhodofomes roseus</name>
    <dbReference type="NCBI Taxonomy" id="34475"/>
    <lineage>
        <taxon>Eukaryota</taxon>
        <taxon>Fungi</taxon>
        <taxon>Dikarya</taxon>
        <taxon>Basidiomycota</taxon>
        <taxon>Agaricomycotina</taxon>
        <taxon>Agaricomycetes</taxon>
        <taxon>Polyporales</taxon>
        <taxon>Rhodofomes</taxon>
    </lineage>
</organism>
<comment type="caution">
    <text evidence="1">The sequence shown here is derived from an EMBL/GenBank/DDBJ whole genome shotgun (WGS) entry which is preliminary data.</text>
</comment>
<accession>A0A4Y9Y7Z6</accession>
<gene>
    <name evidence="1" type="ORF">EVJ58_g6293</name>
</gene>
<dbReference type="Proteomes" id="UP000298390">
    <property type="component" value="Unassembled WGS sequence"/>
</dbReference>
<name>A0A4Y9Y7Z6_9APHY</name>
<evidence type="ECO:0000313" key="2">
    <source>
        <dbReference type="Proteomes" id="UP000298390"/>
    </source>
</evidence>
<dbReference type="AlphaFoldDB" id="A0A4Y9Y7Z6"/>
<protein>
    <submittedName>
        <fullName evidence="1">Uncharacterized protein</fullName>
    </submittedName>
</protein>
<evidence type="ECO:0000313" key="1">
    <source>
        <dbReference type="EMBL" id="TFY58646.1"/>
    </source>
</evidence>
<dbReference type="EMBL" id="SEKV01000348">
    <property type="protein sequence ID" value="TFY58646.1"/>
    <property type="molecule type" value="Genomic_DNA"/>
</dbReference>
<sequence length="56" mass="6301">MARGPLHLGFLTSTHTRPITTYLSRPYSYQYSPERDDDLGGAFKRPLLYRPASAAS</sequence>